<dbReference type="EMBL" id="JH660647">
    <property type="protein sequence ID" value="EIM26012.1"/>
    <property type="molecule type" value="Genomic_DNA"/>
</dbReference>
<dbReference type="Proteomes" id="UP000003947">
    <property type="component" value="Unassembled WGS sequence"/>
</dbReference>
<evidence type="ECO:0000313" key="2">
    <source>
        <dbReference type="EMBL" id="EIM26012.1"/>
    </source>
</evidence>
<dbReference type="PATRIC" id="fig|864069.3.peg.7206"/>
<proteinExistence type="predicted"/>
<keyword evidence="3" id="KW-1185">Reference proteome</keyword>
<dbReference type="RefSeq" id="WP_009764699.1">
    <property type="nucleotide sequence ID" value="NZ_CP141048.1"/>
</dbReference>
<protein>
    <submittedName>
        <fullName evidence="2">HCaRG protein</fullName>
    </submittedName>
</protein>
<gene>
    <name evidence="2" type="ORF">MicloDRAFT_00067420</name>
</gene>
<dbReference type="eggNOG" id="ENOG50348D7">
    <property type="taxonomic scope" value="Bacteria"/>
</dbReference>
<accession>I4YPX0</accession>
<sequence>MAFSSKIETQVSEIPAGALKAVRRGFAIASSLSPQQREQFYSDLFEALESGVSFVDLKVVAEAADLTRSQAADLVSAVSSVIGLISETEVTAEEFVEVARGRLFDEEQTDLVTALARAVTDRRSPLSSSLERNSLANETLPSLRAFDVTVDLRPRFAGDQIVDAVAVGLLHVDTDSEPEIWLQVSRGDIERMRNALDRAQKQMASAEELFRKDSSGAK</sequence>
<dbReference type="STRING" id="864069.MicloDRAFT_00067420"/>
<evidence type="ECO:0000256" key="1">
    <source>
        <dbReference type="SAM" id="Coils"/>
    </source>
</evidence>
<organism evidence="2 3">
    <name type="scientific">Microvirga lotononidis</name>
    <dbReference type="NCBI Taxonomy" id="864069"/>
    <lineage>
        <taxon>Bacteria</taxon>
        <taxon>Pseudomonadati</taxon>
        <taxon>Pseudomonadota</taxon>
        <taxon>Alphaproteobacteria</taxon>
        <taxon>Hyphomicrobiales</taxon>
        <taxon>Methylobacteriaceae</taxon>
        <taxon>Microvirga</taxon>
    </lineage>
</organism>
<dbReference type="AlphaFoldDB" id="I4YPX0"/>
<dbReference type="OrthoDB" id="9554046at2"/>
<reference evidence="2 3" key="1">
    <citation type="submission" date="2012-02" db="EMBL/GenBank/DDBJ databases">
        <title>Improved High-Quality Draft sequence of Microvirga sp. WSM3557.</title>
        <authorList>
            <consortium name="US DOE Joint Genome Institute"/>
            <person name="Lucas S."/>
            <person name="Han J."/>
            <person name="Lapidus A."/>
            <person name="Cheng J.-F."/>
            <person name="Goodwin L."/>
            <person name="Pitluck S."/>
            <person name="Peters L."/>
            <person name="Zhang X."/>
            <person name="Detter J.C."/>
            <person name="Han C."/>
            <person name="Tapia R."/>
            <person name="Land M."/>
            <person name="Hauser L."/>
            <person name="Kyrpides N."/>
            <person name="Ivanova N."/>
            <person name="Pagani I."/>
            <person name="Brau L."/>
            <person name="Yates R."/>
            <person name="O'Hara G."/>
            <person name="Rui T."/>
            <person name="Howieson J."/>
            <person name="Reeve W."/>
            <person name="Woyke T."/>
        </authorList>
    </citation>
    <scope>NUCLEOTIDE SEQUENCE [LARGE SCALE GENOMIC DNA]</scope>
    <source>
        <strain evidence="2 3">WSM3557</strain>
    </source>
</reference>
<feature type="coiled-coil region" evidence="1">
    <location>
        <begin position="182"/>
        <end position="209"/>
    </location>
</feature>
<keyword evidence="1" id="KW-0175">Coiled coil</keyword>
<name>I4YPX0_9HYPH</name>
<dbReference type="HOGENOM" id="CLU_1265740_0_0_5"/>
<evidence type="ECO:0000313" key="3">
    <source>
        <dbReference type="Proteomes" id="UP000003947"/>
    </source>
</evidence>